<accession>A0A7C9UYJ3</accession>
<evidence type="ECO:0000313" key="2">
    <source>
        <dbReference type="Proteomes" id="UP000480684"/>
    </source>
</evidence>
<evidence type="ECO:0000313" key="1">
    <source>
        <dbReference type="EMBL" id="NFV79851.1"/>
    </source>
</evidence>
<proteinExistence type="predicted"/>
<dbReference type="AlphaFoldDB" id="A0A7C9UYJ3"/>
<dbReference type="RefSeq" id="WP_163676992.1">
    <property type="nucleotide sequence ID" value="NZ_JAAIYP010000034.1"/>
</dbReference>
<protein>
    <submittedName>
        <fullName evidence="1">Uncharacterized protein</fullName>
    </submittedName>
</protein>
<dbReference type="Proteomes" id="UP000480684">
    <property type="component" value="Unassembled WGS sequence"/>
</dbReference>
<organism evidence="1 2">
    <name type="scientific">Magnetospirillum aberrantis SpK</name>
    <dbReference type="NCBI Taxonomy" id="908842"/>
    <lineage>
        <taxon>Bacteria</taxon>
        <taxon>Pseudomonadati</taxon>
        <taxon>Pseudomonadota</taxon>
        <taxon>Alphaproteobacteria</taxon>
        <taxon>Rhodospirillales</taxon>
        <taxon>Rhodospirillaceae</taxon>
        <taxon>Magnetospirillum</taxon>
    </lineage>
</organism>
<name>A0A7C9UYJ3_9PROT</name>
<gene>
    <name evidence="1" type="ORF">G4223_06975</name>
</gene>
<comment type="caution">
    <text evidence="1">The sequence shown here is derived from an EMBL/GenBank/DDBJ whole genome shotgun (WGS) entry which is preliminary data.</text>
</comment>
<dbReference type="EMBL" id="JAAIYP010000034">
    <property type="protein sequence ID" value="NFV79851.1"/>
    <property type="molecule type" value="Genomic_DNA"/>
</dbReference>
<reference evidence="1 2" key="1">
    <citation type="submission" date="2020-02" db="EMBL/GenBank/DDBJ databases">
        <authorList>
            <person name="Dziuba M."/>
            <person name="Kuznetsov B."/>
            <person name="Mardanov A."/>
            <person name="Ravin N."/>
            <person name="Grouzdev D."/>
        </authorList>
    </citation>
    <scope>NUCLEOTIDE SEQUENCE [LARGE SCALE GENOMIC DNA]</scope>
    <source>
        <strain evidence="1 2">SpK</strain>
    </source>
</reference>
<keyword evidence="2" id="KW-1185">Reference proteome</keyword>
<sequence>MKNDRLDYHNRPIKYGVTTADMEALWQRHFEKAQDRQNASDLNLLRAIALGQALKQAGEG</sequence>